<reference evidence="5" key="1">
    <citation type="submission" date="2020-06" db="EMBL/GenBank/DDBJ databases">
        <authorList>
            <consortium name="Wellcome Sanger Institute Data Sharing"/>
        </authorList>
    </citation>
    <scope>NUCLEOTIDE SEQUENCE [LARGE SCALE GENOMIC DNA]</scope>
</reference>
<keyword evidence="3" id="KW-0206">Cytoskeleton</keyword>
<keyword evidence="6" id="KW-1185">Reference proteome</keyword>
<dbReference type="InterPro" id="IPR026507">
    <property type="entry name" value="PIRC1/2"/>
</dbReference>
<dbReference type="GO" id="GO:0035082">
    <property type="term" value="P:axoneme assembly"/>
    <property type="evidence" value="ECO:0007669"/>
    <property type="project" value="InterPro"/>
</dbReference>
<dbReference type="PANTHER" id="PTHR20899">
    <property type="entry name" value="PIERCE HOMOLOG"/>
    <property type="match status" value="1"/>
</dbReference>
<protein>
    <submittedName>
        <fullName evidence="5">Uncharacterized protein</fullName>
    </submittedName>
</protein>
<reference evidence="5" key="3">
    <citation type="submission" date="2025-09" db="UniProtKB">
        <authorList>
            <consortium name="Ensembl"/>
        </authorList>
    </citation>
    <scope>IDENTIFICATION</scope>
</reference>
<comment type="subcellular location">
    <subcellularLocation>
        <location evidence="1">Cytoplasm</location>
        <location evidence="1">Cytoskeleton</location>
        <location evidence="1">Cilium axoneme</location>
    </subcellularLocation>
</comment>
<dbReference type="Proteomes" id="UP000694680">
    <property type="component" value="Chromosome 6"/>
</dbReference>
<evidence type="ECO:0000313" key="6">
    <source>
        <dbReference type="Proteomes" id="UP000694680"/>
    </source>
</evidence>
<evidence type="ECO:0000256" key="4">
    <source>
        <dbReference type="ARBA" id="ARBA00023273"/>
    </source>
</evidence>
<dbReference type="AlphaFoldDB" id="A0A8C5GZP0"/>
<name>A0A8C5GZP0_GOUWI</name>
<evidence type="ECO:0000313" key="5">
    <source>
        <dbReference type="Ensembl" id="ENSGWIP00000036935.1"/>
    </source>
</evidence>
<keyword evidence="4" id="KW-0966">Cell projection</keyword>
<evidence type="ECO:0000256" key="2">
    <source>
        <dbReference type="ARBA" id="ARBA00022490"/>
    </source>
</evidence>
<dbReference type="Ensembl" id="ENSGWIT00000040231.1">
    <property type="protein sequence ID" value="ENSGWIP00000036935.1"/>
    <property type="gene ID" value="ENSGWIG00000018985.1"/>
</dbReference>
<evidence type="ECO:0000256" key="1">
    <source>
        <dbReference type="ARBA" id="ARBA00004430"/>
    </source>
</evidence>
<dbReference type="GO" id="GO:0005879">
    <property type="term" value="C:axonemal microtubule"/>
    <property type="evidence" value="ECO:0007669"/>
    <property type="project" value="InterPro"/>
</dbReference>
<reference evidence="5" key="2">
    <citation type="submission" date="2025-08" db="UniProtKB">
        <authorList>
            <consortium name="Ensembl"/>
        </authorList>
    </citation>
    <scope>IDENTIFICATION</scope>
</reference>
<dbReference type="PANTHER" id="PTHR20899:SF4">
    <property type="entry name" value="PIERCER OF MICROTUBULE WALL 2 PROTEIN"/>
    <property type="match status" value="1"/>
</dbReference>
<dbReference type="Pfam" id="PF14892">
    <property type="entry name" value="PIRC1_2"/>
    <property type="match status" value="1"/>
</dbReference>
<accession>A0A8C5GZP0</accession>
<keyword evidence="2" id="KW-0963">Cytoplasm</keyword>
<proteinExistence type="predicted"/>
<organism evidence="5 6">
    <name type="scientific">Gouania willdenowi</name>
    <name type="common">Blunt-snouted clingfish</name>
    <name type="synonym">Lepadogaster willdenowi</name>
    <dbReference type="NCBI Taxonomy" id="441366"/>
    <lineage>
        <taxon>Eukaryota</taxon>
        <taxon>Metazoa</taxon>
        <taxon>Chordata</taxon>
        <taxon>Craniata</taxon>
        <taxon>Vertebrata</taxon>
        <taxon>Euteleostomi</taxon>
        <taxon>Actinopterygii</taxon>
        <taxon>Neopterygii</taxon>
        <taxon>Teleostei</taxon>
        <taxon>Neoteleostei</taxon>
        <taxon>Acanthomorphata</taxon>
        <taxon>Ovalentaria</taxon>
        <taxon>Blenniimorphae</taxon>
        <taxon>Blenniiformes</taxon>
        <taxon>Gobiesocoidei</taxon>
        <taxon>Gobiesocidae</taxon>
        <taxon>Gobiesocinae</taxon>
        <taxon>Gouania</taxon>
    </lineage>
</organism>
<evidence type="ECO:0000256" key="3">
    <source>
        <dbReference type="ARBA" id="ARBA00023212"/>
    </source>
</evidence>
<sequence length="124" mass="13648">SSVMFRRGIMTSPANMSLTLEEDAENAQPCVNPGNPVFSCMKKAPVVRVMTAGGTRSMNVLYKTTSSDYGLYPAPIEGSKGSFYPKTQRFSDGLRKSGMYCDNSFNTGLDRSRVYDCPNLQHTL</sequence>